<dbReference type="PANTHER" id="PTHR22916">
    <property type="entry name" value="GLYCOSYLTRANSFERASE"/>
    <property type="match status" value="1"/>
</dbReference>
<gene>
    <name evidence="4" type="ORF">FAZ15_13390</name>
</gene>
<keyword evidence="5" id="KW-1185">Reference proteome</keyword>
<feature type="domain" description="Glycosyltransferase 2-like" evidence="3">
    <location>
        <begin position="15"/>
        <end position="171"/>
    </location>
</feature>
<protein>
    <submittedName>
        <fullName evidence="4">Glycosyltransferase family 2 protein</fullName>
    </submittedName>
</protein>
<reference evidence="4 5" key="1">
    <citation type="submission" date="2019-04" db="EMBL/GenBank/DDBJ databases">
        <title>Sphingobacterium olei sp. nov., isolated from oil-contaminated soil.</title>
        <authorList>
            <person name="Liu B."/>
        </authorList>
    </citation>
    <scope>NUCLEOTIDE SEQUENCE [LARGE SCALE GENOMIC DNA]</scope>
    <source>
        <strain evidence="4 5">HAL-9</strain>
    </source>
</reference>
<evidence type="ECO:0000256" key="2">
    <source>
        <dbReference type="ARBA" id="ARBA00022679"/>
    </source>
</evidence>
<comment type="caution">
    <text evidence="4">The sequence shown here is derived from an EMBL/GenBank/DDBJ whole genome shotgun (WGS) entry which is preliminary data.</text>
</comment>
<keyword evidence="1" id="KW-0328">Glycosyltransferase</keyword>
<dbReference type="Proteomes" id="UP000306808">
    <property type="component" value="Unassembled WGS sequence"/>
</dbReference>
<evidence type="ECO:0000313" key="4">
    <source>
        <dbReference type="EMBL" id="TJZ59884.1"/>
    </source>
</evidence>
<dbReference type="GO" id="GO:0016758">
    <property type="term" value="F:hexosyltransferase activity"/>
    <property type="evidence" value="ECO:0007669"/>
    <property type="project" value="UniProtKB-ARBA"/>
</dbReference>
<dbReference type="RefSeq" id="WP_136901825.1">
    <property type="nucleotide sequence ID" value="NZ_SUME01000005.1"/>
</dbReference>
<dbReference type="OrthoDB" id="927791at2"/>
<dbReference type="PANTHER" id="PTHR22916:SF51">
    <property type="entry name" value="GLYCOSYLTRANSFERASE EPSH-RELATED"/>
    <property type="match status" value="1"/>
</dbReference>
<sequence>MISGKEIKVNNCRISIIIPVYNASSYLRRCLDSLLCQTIQQFEVWLINDGSTDGSGDICDEYAKYYPNFYVHHDKNNGVSYARNIGIENAIGKYITFVDADDYVENNFLQMMLPHNNEDFSVCGCKIIRYDGSIDVENISCFDYEQEPFNSILNHHLARTVWGKMFKRELVNRGNLRFDTSLRIGEDTLFILNFLCNVQSVYISDEIGYIYIKPQYKINKYRMTPYELINLYRQFRFIEVKLEESGYPIQSLKKNNKKTVGFNLLTLLYLSGKYSFSERHNYILDFKYIGKSVDGNIGLSGYLGKIYNLFEAVPSPRLQDIFLCFVMRLIWFKAKALKS</sequence>
<dbReference type="EMBL" id="SUME01000005">
    <property type="protein sequence ID" value="TJZ59884.1"/>
    <property type="molecule type" value="Genomic_DNA"/>
</dbReference>
<proteinExistence type="predicted"/>
<dbReference type="InterPro" id="IPR029044">
    <property type="entry name" value="Nucleotide-diphossugar_trans"/>
</dbReference>
<evidence type="ECO:0000256" key="1">
    <source>
        <dbReference type="ARBA" id="ARBA00022676"/>
    </source>
</evidence>
<dbReference type="CDD" id="cd00761">
    <property type="entry name" value="Glyco_tranf_GTA_type"/>
    <property type="match status" value="1"/>
</dbReference>
<dbReference type="Pfam" id="PF00535">
    <property type="entry name" value="Glycos_transf_2"/>
    <property type="match status" value="1"/>
</dbReference>
<dbReference type="SUPFAM" id="SSF53448">
    <property type="entry name" value="Nucleotide-diphospho-sugar transferases"/>
    <property type="match status" value="1"/>
</dbReference>
<dbReference type="InterPro" id="IPR001173">
    <property type="entry name" value="Glyco_trans_2-like"/>
</dbReference>
<accession>A0A4U0PB45</accession>
<evidence type="ECO:0000259" key="3">
    <source>
        <dbReference type="Pfam" id="PF00535"/>
    </source>
</evidence>
<dbReference type="AlphaFoldDB" id="A0A4U0PB45"/>
<evidence type="ECO:0000313" key="5">
    <source>
        <dbReference type="Proteomes" id="UP000306808"/>
    </source>
</evidence>
<dbReference type="Gene3D" id="3.90.550.10">
    <property type="entry name" value="Spore Coat Polysaccharide Biosynthesis Protein SpsA, Chain A"/>
    <property type="match status" value="1"/>
</dbReference>
<name>A0A4U0PB45_9SPHI</name>
<organism evidence="4 5">
    <name type="scientific">Sphingobacterium olei</name>
    <dbReference type="NCBI Taxonomy" id="2571155"/>
    <lineage>
        <taxon>Bacteria</taxon>
        <taxon>Pseudomonadati</taxon>
        <taxon>Bacteroidota</taxon>
        <taxon>Sphingobacteriia</taxon>
        <taxon>Sphingobacteriales</taxon>
        <taxon>Sphingobacteriaceae</taxon>
        <taxon>Sphingobacterium</taxon>
    </lineage>
</organism>
<keyword evidence="2 4" id="KW-0808">Transferase</keyword>